<evidence type="ECO:0008006" key="4">
    <source>
        <dbReference type="Google" id="ProtNLM"/>
    </source>
</evidence>
<keyword evidence="1" id="KW-0812">Transmembrane</keyword>
<feature type="transmembrane region" description="Helical" evidence="1">
    <location>
        <begin position="156"/>
        <end position="180"/>
    </location>
</feature>
<reference evidence="2 3" key="1">
    <citation type="journal article" date="2019" name="Int. J. Syst. Evol. Microbiol.">
        <title>The Global Catalogue of Microorganisms (GCM) 10K type strain sequencing project: providing services to taxonomists for standard genome sequencing and annotation.</title>
        <authorList>
            <consortium name="The Broad Institute Genomics Platform"/>
            <consortium name="The Broad Institute Genome Sequencing Center for Infectious Disease"/>
            <person name="Wu L."/>
            <person name="Ma J."/>
        </authorList>
    </citation>
    <scope>NUCLEOTIDE SEQUENCE [LARGE SCALE GENOMIC DNA]</scope>
    <source>
        <strain evidence="2 3">JCM 16117</strain>
    </source>
</reference>
<name>A0ABN3DM49_9MICO</name>
<feature type="transmembrane region" description="Helical" evidence="1">
    <location>
        <begin position="98"/>
        <end position="119"/>
    </location>
</feature>
<evidence type="ECO:0000256" key="1">
    <source>
        <dbReference type="SAM" id="Phobius"/>
    </source>
</evidence>
<protein>
    <recommendedName>
        <fullName evidence="4">VIT family protein</fullName>
    </recommendedName>
</protein>
<keyword evidence="1" id="KW-0472">Membrane</keyword>
<gene>
    <name evidence="2" type="ORF">GCM10009851_21570</name>
</gene>
<proteinExistence type="predicted"/>
<comment type="caution">
    <text evidence="2">The sequence shown here is derived from an EMBL/GenBank/DDBJ whole genome shotgun (WGS) entry which is preliminary data.</text>
</comment>
<dbReference type="EMBL" id="BAAAQY010000006">
    <property type="protein sequence ID" value="GAA2236299.1"/>
    <property type="molecule type" value="Genomic_DNA"/>
</dbReference>
<feature type="transmembrane region" description="Helical" evidence="1">
    <location>
        <begin position="53"/>
        <end position="77"/>
    </location>
</feature>
<keyword evidence="1" id="KW-1133">Transmembrane helix</keyword>
<dbReference type="Proteomes" id="UP001500929">
    <property type="component" value="Unassembled WGS sequence"/>
</dbReference>
<accession>A0ABN3DM49</accession>
<feature type="transmembrane region" description="Helical" evidence="1">
    <location>
        <begin position="30"/>
        <end position="47"/>
    </location>
</feature>
<evidence type="ECO:0000313" key="2">
    <source>
        <dbReference type="EMBL" id="GAA2236299.1"/>
    </source>
</evidence>
<evidence type="ECO:0000313" key="3">
    <source>
        <dbReference type="Proteomes" id="UP001500929"/>
    </source>
</evidence>
<sequence length="181" mass="19186">MLKAMSETSPAQEGILRFHRALRPGFGTESAVYGTILVSGLIAVASTKDETSVAVLITVAVTVVVFWGAHVFAGVLARFGDHEHRESGMGLRAAFRASLRESLGLLTSSAVPALILLAGTTRIIPDGIANYVALWSGVVILGFLGYVAFLRRRSPLVIRILGTLATASFGLVFVILKALVH</sequence>
<keyword evidence="3" id="KW-1185">Reference proteome</keyword>
<organism evidence="2 3">
    <name type="scientific">Herbiconiux moechotypicola</name>
    <dbReference type="NCBI Taxonomy" id="637393"/>
    <lineage>
        <taxon>Bacteria</taxon>
        <taxon>Bacillati</taxon>
        <taxon>Actinomycetota</taxon>
        <taxon>Actinomycetes</taxon>
        <taxon>Micrococcales</taxon>
        <taxon>Microbacteriaceae</taxon>
        <taxon>Herbiconiux</taxon>
    </lineage>
</organism>
<feature type="transmembrane region" description="Helical" evidence="1">
    <location>
        <begin position="131"/>
        <end position="149"/>
    </location>
</feature>